<reference evidence="2 3" key="1">
    <citation type="journal article" date="2019" name="Sci. Rep.">
        <title>Orb-weaving spider Araneus ventricosus genome elucidates the spidroin gene catalogue.</title>
        <authorList>
            <person name="Kono N."/>
            <person name="Nakamura H."/>
            <person name="Ohtoshi R."/>
            <person name="Moran D.A.P."/>
            <person name="Shinohara A."/>
            <person name="Yoshida Y."/>
            <person name="Fujiwara M."/>
            <person name="Mori M."/>
            <person name="Tomita M."/>
            <person name="Arakawa K."/>
        </authorList>
    </citation>
    <scope>NUCLEOTIDE SEQUENCE [LARGE SCALE GENOMIC DNA]</scope>
</reference>
<protein>
    <submittedName>
        <fullName evidence="2">Uncharacterized protein</fullName>
    </submittedName>
</protein>
<evidence type="ECO:0000313" key="3">
    <source>
        <dbReference type="Proteomes" id="UP000499080"/>
    </source>
</evidence>
<accession>A0A4Y2EQP5</accession>
<comment type="caution">
    <text evidence="2">The sequence shown here is derived from an EMBL/GenBank/DDBJ whole genome shotgun (WGS) entry which is preliminary data.</text>
</comment>
<evidence type="ECO:0000256" key="1">
    <source>
        <dbReference type="SAM" id="MobiDB-lite"/>
    </source>
</evidence>
<feature type="compositionally biased region" description="Low complexity" evidence="1">
    <location>
        <begin position="75"/>
        <end position="87"/>
    </location>
</feature>
<keyword evidence="3" id="KW-1185">Reference proteome</keyword>
<evidence type="ECO:0000313" key="2">
    <source>
        <dbReference type="EMBL" id="GBM30837.1"/>
    </source>
</evidence>
<feature type="region of interest" description="Disordered" evidence="1">
    <location>
        <begin position="70"/>
        <end position="95"/>
    </location>
</feature>
<gene>
    <name evidence="2" type="ORF">AVEN_52628_1</name>
</gene>
<name>A0A4Y2EQP5_ARAVE</name>
<sequence length="95" mass="10552">MPAFSVCRDLTRLSFKTTKAARLSMEIPVSEIAVELLSKLTYHSHNNQTRQPVTTNQKLYFHSYPSLKPPDAVNTSSTGSLGTGTFRLGRRSHTA</sequence>
<dbReference type="AlphaFoldDB" id="A0A4Y2EQP5"/>
<proteinExistence type="predicted"/>
<dbReference type="EMBL" id="BGPR01000669">
    <property type="protein sequence ID" value="GBM30837.1"/>
    <property type="molecule type" value="Genomic_DNA"/>
</dbReference>
<organism evidence="2 3">
    <name type="scientific">Araneus ventricosus</name>
    <name type="common">Orbweaver spider</name>
    <name type="synonym">Epeira ventricosa</name>
    <dbReference type="NCBI Taxonomy" id="182803"/>
    <lineage>
        <taxon>Eukaryota</taxon>
        <taxon>Metazoa</taxon>
        <taxon>Ecdysozoa</taxon>
        <taxon>Arthropoda</taxon>
        <taxon>Chelicerata</taxon>
        <taxon>Arachnida</taxon>
        <taxon>Araneae</taxon>
        <taxon>Araneomorphae</taxon>
        <taxon>Entelegynae</taxon>
        <taxon>Araneoidea</taxon>
        <taxon>Araneidae</taxon>
        <taxon>Araneus</taxon>
    </lineage>
</organism>
<dbReference type="Proteomes" id="UP000499080">
    <property type="component" value="Unassembled WGS sequence"/>
</dbReference>